<dbReference type="Pfam" id="PF13738">
    <property type="entry name" value="Pyr_redox_3"/>
    <property type="match status" value="1"/>
</dbReference>
<keyword evidence="4" id="KW-1185">Reference proteome</keyword>
<gene>
    <name evidence="3" type="ORF">MPDQ_005953</name>
</gene>
<evidence type="ECO:0000256" key="2">
    <source>
        <dbReference type="SAM" id="MobiDB-lite"/>
    </source>
</evidence>
<dbReference type="STRING" id="5098.A0A507QVI1"/>
<evidence type="ECO:0008006" key="5">
    <source>
        <dbReference type="Google" id="ProtNLM"/>
    </source>
</evidence>
<evidence type="ECO:0000256" key="1">
    <source>
        <dbReference type="ARBA" id="ARBA00023002"/>
    </source>
</evidence>
<sequence>MAAVAPPVLSRNRIEPGSFNVPVGKLPQSATTTSLDADKVATELISQLNSSLSKRDYDAISDLFLENGYWRDHLCLSWDLHTSKGRGQISDFLRKNRLPIQIEIDRSSSFRAPQIAPIDGFGDVKGIQFFGTVVTDVGLGQAVVRLAEEKDGKWNIFTLFTSLRKIKGHEELVNQRRPKGAQHGARSKRENWQDRRDAEVNFEGKDPAVLIVGAGQGGLTAGARLKMLDVDTLIIDAEDRIGDNWRRRYHQLVLHDPVWFDHLPYLEFPPSWPIFTPKDKLADFFEAYAKLLELNVWVKTGIKSATWHDDRKQWTVVLERRKEDGSTELRTFHPRHIIQATGHSGKKNLPSFRGVETFKGDRICHSSEFPGAKPNSKGKKAIVVGSCNSGHDIAQDYYENGYDVTMVQRSSTCVVSSQSITDIGLRGLYDENGPPADDADLILWSFPTEVFKAQQAKITALQNKNDAKTLEGLKKAGFQVDNGPDNGGLLVKYLQRGGGYYIDVGASQLIVDGKVKVKQGQEIAEILPNGIKFADGSELEADEIVFATGYQNMRTQARIIFGDEVADRIGNVWGFDANGEMRTIWRRSGLPGFWFMGGNLALARYYSRILALQIKALEIGAAV</sequence>
<keyword evidence="1" id="KW-0560">Oxidoreductase</keyword>
<comment type="caution">
    <text evidence="3">The sequence shown here is derived from an EMBL/GenBank/DDBJ whole genome shotgun (WGS) entry which is preliminary data.</text>
</comment>
<dbReference type="OrthoDB" id="74360at2759"/>
<dbReference type="SUPFAM" id="SSF51905">
    <property type="entry name" value="FAD/NAD(P)-binding domain"/>
    <property type="match status" value="1"/>
</dbReference>
<feature type="region of interest" description="Disordered" evidence="2">
    <location>
        <begin position="173"/>
        <end position="194"/>
    </location>
</feature>
<organism evidence="3 4">
    <name type="scientific">Monascus purpureus</name>
    <name type="common">Red mold</name>
    <name type="synonym">Monascus anka</name>
    <dbReference type="NCBI Taxonomy" id="5098"/>
    <lineage>
        <taxon>Eukaryota</taxon>
        <taxon>Fungi</taxon>
        <taxon>Dikarya</taxon>
        <taxon>Ascomycota</taxon>
        <taxon>Pezizomycotina</taxon>
        <taxon>Eurotiomycetes</taxon>
        <taxon>Eurotiomycetidae</taxon>
        <taxon>Eurotiales</taxon>
        <taxon>Aspergillaceae</taxon>
        <taxon>Monascus</taxon>
    </lineage>
</organism>
<dbReference type="PANTHER" id="PTHR43539">
    <property type="entry name" value="FLAVIN-BINDING MONOOXYGENASE-LIKE PROTEIN (AFU_ORTHOLOGUE AFUA_4G09220)"/>
    <property type="match status" value="1"/>
</dbReference>
<dbReference type="PANTHER" id="PTHR43539:SF68">
    <property type="entry name" value="FLAVIN-BINDING MONOOXYGENASE-LIKE PROTEIN (AFU_ORTHOLOGUE AFUA_4G09220)"/>
    <property type="match status" value="1"/>
</dbReference>
<protein>
    <recommendedName>
        <fullName evidence="5">FAD/NAD(P)-binding domain-containing protein</fullName>
    </recommendedName>
</protein>
<dbReference type="EMBL" id="VIFY01000046">
    <property type="protein sequence ID" value="TQB73368.1"/>
    <property type="molecule type" value="Genomic_DNA"/>
</dbReference>
<dbReference type="Proteomes" id="UP000319663">
    <property type="component" value="Unassembled WGS sequence"/>
</dbReference>
<proteinExistence type="predicted"/>
<accession>A0A507QVI1</accession>
<reference evidence="3 4" key="1">
    <citation type="submission" date="2019-06" db="EMBL/GenBank/DDBJ databases">
        <title>Wine fermentation using esterase from Monascus purpureus.</title>
        <authorList>
            <person name="Geng C."/>
            <person name="Zhang Y."/>
        </authorList>
    </citation>
    <scope>NUCLEOTIDE SEQUENCE [LARGE SCALE GENOMIC DNA]</scope>
    <source>
        <strain evidence="3">HQ1</strain>
    </source>
</reference>
<dbReference type="InterPro" id="IPR050982">
    <property type="entry name" value="Auxin_biosynth/cation_transpt"/>
</dbReference>
<dbReference type="InterPro" id="IPR036188">
    <property type="entry name" value="FAD/NAD-bd_sf"/>
</dbReference>
<dbReference type="Gene3D" id="3.50.50.60">
    <property type="entry name" value="FAD/NAD(P)-binding domain"/>
    <property type="match status" value="1"/>
</dbReference>
<dbReference type="GO" id="GO:0004497">
    <property type="term" value="F:monooxygenase activity"/>
    <property type="evidence" value="ECO:0007669"/>
    <property type="project" value="TreeGrafter"/>
</dbReference>
<evidence type="ECO:0000313" key="3">
    <source>
        <dbReference type="EMBL" id="TQB73368.1"/>
    </source>
</evidence>
<dbReference type="GO" id="GO:0050660">
    <property type="term" value="F:flavin adenine dinucleotide binding"/>
    <property type="evidence" value="ECO:0007669"/>
    <property type="project" value="TreeGrafter"/>
</dbReference>
<name>A0A507QVI1_MONPU</name>
<evidence type="ECO:0000313" key="4">
    <source>
        <dbReference type="Proteomes" id="UP000319663"/>
    </source>
</evidence>
<dbReference type="AlphaFoldDB" id="A0A507QVI1"/>